<dbReference type="Pfam" id="PF00326">
    <property type="entry name" value="Peptidase_S9"/>
    <property type="match status" value="1"/>
</dbReference>
<proteinExistence type="predicted"/>
<evidence type="ECO:0000259" key="2">
    <source>
        <dbReference type="Pfam" id="PF00326"/>
    </source>
</evidence>
<dbReference type="GO" id="GO:0016788">
    <property type="term" value="F:hydrolase activity, acting on ester bonds"/>
    <property type="evidence" value="ECO:0007669"/>
    <property type="project" value="UniProtKB-ARBA"/>
</dbReference>
<dbReference type="GO" id="GO:0006508">
    <property type="term" value="P:proteolysis"/>
    <property type="evidence" value="ECO:0007669"/>
    <property type="project" value="InterPro"/>
</dbReference>
<evidence type="ECO:0000313" key="3">
    <source>
        <dbReference type="EMBL" id="GAI15677.1"/>
    </source>
</evidence>
<feature type="domain" description="Peptidase S9 prolyl oligopeptidase catalytic" evidence="2">
    <location>
        <begin position="104"/>
        <end position="262"/>
    </location>
</feature>
<name>X1L8M7_9ZZZZ</name>
<feature type="non-terminal residue" evidence="3">
    <location>
        <position position="1"/>
    </location>
</feature>
<dbReference type="PANTHER" id="PTHR22946">
    <property type="entry name" value="DIENELACTONE HYDROLASE DOMAIN-CONTAINING PROTEIN-RELATED"/>
    <property type="match status" value="1"/>
</dbReference>
<dbReference type="GO" id="GO:0008236">
    <property type="term" value="F:serine-type peptidase activity"/>
    <property type="evidence" value="ECO:0007669"/>
    <property type="project" value="InterPro"/>
</dbReference>
<evidence type="ECO:0000256" key="1">
    <source>
        <dbReference type="ARBA" id="ARBA00022801"/>
    </source>
</evidence>
<accession>X1L8M7</accession>
<dbReference type="AlphaFoldDB" id="X1L8M7"/>
<dbReference type="InterPro" id="IPR029058">
    <property type="entry name" value="AB_hydrolase_fold"/>
</dbReference>
<dbReference type="PANTHER" id="PTHR22946:SF9">
    <property type="entry name" value="POLYKETIDE TRANSFERASE AF380"/>
    <property type="match status" value="1"/>
</dbReference>
<protein>
    <recommendedName>
        <fullName evidence="2">Peptidase S9 prolyl oligopeptidase catalytic domain-containing protein</fullName>
    </recommendedName>
</protein>
<organism evidence="3">
    <name type="scientific">marine sediment metagenome</name>
    <dbReference type="NCBI Taxonomy" id="412755"/>
    <lineage>
        <taxon>unclassified sequences</taxon>
        <taxon>metagenomes</taxon>
        <taxon>ecological metagenomes</taxon>
    </lineage>
</organism>
<dbReference type="Gene3D" id="3.40.50.1820">
    <property type="entry name" value="alpha/beta hydrolase"/>
    <property type="match status" value="1"/>
</dbReference>
<sequence>QLLVKGEYHIEKWRLQGEIPLIIWSKNNLKKKPAVILHHGYTGSKEQLIGWALPFAEAGFLIALPDAYHHGECRDPNFEANNQENFPKELLINVTTTAEKDKLVIDFLKKREDVQKENIGIAGGSMGGLISLAAIVLHEEIRAAVIIAGAAEWETLIEETYLFDLFGWKKDLKNQIGERERELLKKYEPIRYLDEYPPTPILFFNGAEDKIVPVNCIEKFYEKIKPFYPSEKIKFKKLSGLNHFTLNSYEYLIPETVDWFKKFCSY</sequence>
<dbReference type="EMBL" id="BARV01009395">
    <property type="protein sequence ID" value="GAI15677.1"/>
    <property type="molecule type" value="Genomic_DNA"/>
</dbReference>
<dbReference type="SUPFAM" id="SSF53474">
    <property type="entry name" value="alpha/beta-Hydrolases"/>
    <property type="match status" value="1"/>
</dbReference>
<keyword evidence="1" id="KW-0378">Hydrolase</keyword>
<dbReference type="InterPro" id="IPR001375">
    <property type="entry name" value="Peptidase_S9_cat"/>
</dbReference>
<comment type="caution">
    <text evidence="3">The sequence shown here is derived from an EMBL/GenBank/DDBJ whole genome shotgun (WGS) entry which is preliminary data.</text>
</comment>
<gene>
    <name evidence="3" type="ORF">S06H3_18546</name>
</gene>
<reference evidence="3" key="1">
    <citation type="journal article" date="2014" name="Front. Microbiol.">
        <title>High frequency of phylogenetically diverse reductive dehalogenase-homologous genes in deep subseafloor sedimentary metagenomes.</title>
        <authorList>
            <person name="Kawai M."/>
            <person name="Futagami T."/>
            <person name="Toyoda A."/>
            <person name="Takaki Y."/>
            <person name="Nishi S."/>
            <person name="Hori S."/>
            <person name="Arai W."/>
            <person name="Tsubouchi T."/>
            <person name="Morono Y."/>
            <person name="Uchiyama I."/>
            <person name="Ito T."/>
            <person name="Fujiyama A."/>
            <person name="Inagaki F."/>
            <person name="Takami H."/>
        </authorList>
    </citation>
    <scope>NUCLEOTIDE SEQUENCE</scope>
    <source>
        <strain evidence="3">Expedition CK06-06</strain>
    </source>
</reference>
<dbReference type="InterPro" id="IPR050261">
    <property type="entry name" value="FrsA_esterase"/>
</dbReference>